<evidence type="ECO:0000313" key="2">
    <source>
        <dbReference type="Proteomes" id="UP000266723"/>
    </source>
</evidence>
<evidence type="ECO:0000313" key="1">
    <source>
        <dbReference type="EMBL" id="KAF3610468.1"/>
    </source>
</evidence>
<organism evidence="1 2">
    <name type="scientific">Brassica cretica</name>
    <name type="common">Mustard</name>
    <dbReference type="NCBI Taxonomy" id="69181"/>
    <lineage>
        <taxon>Eukaryota</taxon>
        <taxon>Viridiplantae</taxon>
        <taxon>Streptophyta</taxon>
        <taxon>Embryophyta</taxon>
        <taxon>Tracheophyta</taxon>
        <taxon>Spermatophyta</taxon>
        <taxon>Magnoliopsida</taxon>
        <taxon>eudicotyledons</taxon>
        <taxon>Gunneridae</taxon>
        <taxon>Pentapetalae</taxon>
        <taxon>rosids</taxon>
        <taxon>malvids</taxon>
        <taxon>Brassicales</taxon>
        <taxon>Brassicaceae</taxon>
        <taxon>Brassiceae</taxon>
        <taxon>Brassica</taxon>
    </lineage>
</organism>
<sequence length="80" mass="9296">MDLRVEGFTTGRNGPMGRRLGYDSMFGFRFCYGRRFGFGRRFDFGRRFGFGCMFGYGRRIMGLRVEQLKNVNAVLSVLTE</sequence>
<dbReference type="Proteomes" id="UP000266723">
    <property type="component" value="Unassembled WGS sequence"/>
</dbReference>
<keyword evidence="2" id="KW-1185">Reference proteome</keyword>
<name>A0ABQ7F355_BRACR</name>
<protein>
    <submittedName>
        <fullName evidence="1">Uncharacterized protein</fullName>
    </submittedName>
</protein>
<gene>
    <name evidence="1" type="ORF">DY000_02047212</name>
</gene>
<dbReference type="EMBL" id="QGKV02000297">
    <property type="protein sequence ID" value="KAF3610468.1"/>
    <property type="molecule type" value="Genomic_DNA"/>
</dbReference>
<proteinExistence type="predicted"/>
<accession>A0ABQ7F355</accession>
<comment type="caution">
    <text evidence="1">The sequence shown here is derived from an EMBL/GenBank/DDBJ whole genome shotgun (WGS) entry which is preliminary data.</text>
</comment>
<reference evidence="1 2" key="1">
    <citation type="journal article" date="2020" name="BMC Genomics">
        <title>Intraspecific diversification of the crop wild relative Brassica cretica Lam. using demographic model selection.</title>
        <authorList>
            <person name="Kioukis A."/>
            <person name="Michalopoulou V.A."/>
            <person name="Briers L."/>
            <person name="Pirintsos S."/>
            <person name="Studholme D.J."/>
            <person name="Pavlidis P."/>
            <person name="Sarris P.F."/>
        </authorList>
    </citation>
    <scope>NUCLEOTIDE SEQUENCE [LARGE SCALE GENOMIC DNA]</scope>
    <source>
        <strain evidence="2">cv. PFS-1207/04</strain>
    </source>
</reference>